<protein>
    <submittedName>
        <fullName evidence="1">Uncharacterized protein</fullName>
    </submittedName>
</protein>
<reference evidence="1" key="1">
    <citation type="submission" date="2019-07" db="EMBL/GenBank/DDBJ databases">
        <title>Genomes of Cafeteria roenbergensis.</title>
        <authorList>
            <person name="Fischer M.G."/>
            <person name="Hackl T."/>
            <person name="Roman M."/>
        </authorList>
    </citation>
    <scope>NUCLEOTIDE SEQUENCE [LARGE SCALE GENOMIC DNA]</scope>
    <source>
        <strain evidence="1">Cflag</strain>
    </source>
</reference>
<name>A0A5A8DBM1_CAFRO</name>
<dbReference type="AlphaFoldDB" id="A0A5A8DBM1"/>
<gene>
    <name evidence="1" type="ORF">FNF31_03341</name>
</gene>
<sequence>MNVQYAIDFPAAAKDKEVARQLTINMSKVEVQNKPTTALEYNHFEECFIPNTNMVNGIIRTCRQLSRWCDAYPLQEAFNRYVAPSIYGSARRWMNNFRPGHLIYRVVMDQCGLSKAFSSCEGLACRDDIEGSCHDKDIPRLQPIPRNLARDAILCKRSEEKQEPGVLPMTHATAFDVCVRNGTLLVARGKHMCGWGPGQLQGAGPNTEQADEVLHINTQWVNFGEFAHFVQQLLLPMLPYIDILRDNPHMRLSFLGKWESEGPGKRYENLVQYLEAFGVNRSRLIQAPYQGKRIYVARFVDSGVDQGLLWPARAAAWDALDLIDAPERIVCPGARTATTYSDFGPCVYASQAPEEAAQRYAGAPVNVPDLQYYPMVDVPILLQQRTGRRSITNFDELVNAMQAAIAEWQKLPELARIRITLLMHTDTDEHNKDKALIMKMVAQSRIFVGNHGAGLSLAPLMRPNSAVVEVLSHDPPNYRFSGAVFMISSGRSGLQHHAVMTDKIFPMNDAYVINVPRVINATRNGLNHVVQAENMKAALHF</sequence>
<proteinExistence type="predicted"/>
<accession>A0A5A8DBM1</accession>
<organism evidence="1">
    <name type="scientific">Cafeteria roenbergensis</name>
    <name type="common">Marine flagellate</name>
    <dbReference type="NCBI Taxonomy" id="33653"/>
    <lineage>
        <taxon>Eukaryota</taxon>
        <taxon>Sar</taxon>
        <taxon>Stramenopiles</taxon>
        <taxon>Bigyra</taxon>
        <taxon>Opalozoa</taxon>
        <taxon>Bicosoecida</taxon>
        <taxon>Cafeteriaceae</taxon>
        <taxon>Cafeteria</taxon>
    </lineage>
</organism>
<evidence type="ECO:0000313" key="1">
    <source>
        <dbReference type="EMBL" id="KAA0162299.1"/>
    </source>
</evidence>
<dbReference type="Proteomes" id="UP000325113">
    <property type="component" value="Unassembled WGS sequence"/>
</dbReference>
<dbReference type="EMBL" id="VLTM01000028">
    <property type="protein sequence ID" value="KAA0162299.1"/>
    <property type="molecule type" value="Genomic_DNA"/>
</dbReference>
<comment type="caution">
    <text evidence="1">The sequence shown here is derived from an EMBL/GenBank/DDBJ whole genome shotgun (WGS) entry which is preliminary data.</text>
</comment>